<protein>
    <submittedName>
        <fullName evidence="1">Uncharacterized protein</fullName>
    </submittedName>
</protein>
<accession>A0A8B4S7V9</accession>
<dbReference type="AlphaFoldDB" id="A0A8B4S7V9"/>
<evidence type="ECO:0000313" key="1">
    <source>
        <dbReference type="EMBL" id="SUY79071.1"/>
    </source>
</evidence>
<evidence type="ECO:0000313" key="2">
    <source>
        <dbReference type="Proteomes" id="UP000255070"/>
    </source>
</evidence>
<proteinExistence type="predicted"/>
<dbReference type="RefSeq" id="WP_003078778.1">
    <property type="nucleotide sequence ID" value="NZ_BBJZ01000018.1"/>
</dbReference>
<dbReference type="EMBL" id="UFXL01000001">
    <property type="protein sequence ID" value="SUY79071.1"/>
    <property type="molecule type" value="Genomic_DNA"/>
</dbReference>
<gene>
    <name evidence="1" type="ORF">NCTC10698_04001</name>
</gene>
<organism evidence="1 2">
    <name type="scientific">Comamonas testosteroni</name>
    <name type="common">Pseudomonas testosteroni</name>
    <dbReference type="NCBI Taxonomy" id="285"/>
    <lineage>
        <taxon>Bacteria</taxon>
        <taxon>Pseudomonadati</taxon>
        <taxon>Pseudomonadota</taxon>
        <taxon>Betaproteobacteria</taxon>
        <taxon>Burkholderiales</taxon>
        <taxon>Comamonadaceae</taxon>
        <taxon>Comamonas</taxon>
    </lineage>
</organism>
<reference evidence="1 2" key="1">
    <citation type="submission" date="2018-06" db="EMBL/GenBank/DDBJ databases">
        <authorList>
            <consortium name="Pathogen Informatics"/>
            <person name="Doyle S."/>
        </authorList>
    </citation>
    <scope>NUCLEOTIDE SEQUENCE [LARGE SCALE GENOMIC DNA]</scope>
    <source>
        <strain evidence="1 2">NCTC10698</strain>
    </source>
</reference>
<keyword evidence="2" id="KW-1185">Reference proteome</keyword>
<dbReference type="GeneID" id="63997895"/>
<comment type="caution">
    <text evidence="1">The sequence shown here is derived from an EMBL/GenBank/DDBJ whole genome shotgun (WGS) entry which is preliminary data.</text>
</comment>
<name>A0A8B4S7V9_COMTE</name>
<sequence>MKAAYRNSDGTLATEGAWNLPCLVDAIPASENSAEPAKVDSQTRLEFEPIHFRLGDSAVERQPFVWDWLSLQVQGLAEEKASNALIDWFNDWFDRDDENEPDKVGLQQVVHFMSDPQVLAEGVKATMGLGSATVEGLEDLLLALSYAGAAQLRLASFRTHEKNRSLLRFFSSQRMAPALWSLSAIRSWQSPCTD</sequence>
<dbReference type="Proteomes" id="UP000255070">
    <property type="component" value="Unassembled WGS sequence"/>
</dbReference>